<dbReference type="GO" id="GO:0044732">
    <property type="term" value="C:mitotic spindle pole body"/>
    <property type="evidence" value="ECO:0007669"/>
    <property type="project" value="TreeGrafter"/>
</dbReference>
<keyword evidence="10" id="KW-0498">Mitosis</keyword>
<dbReference type="Proteomes" id="UP001338582">
    <property type="component" value="Chromosome 4"/>
</dbReference>
<evidence type="ECO:0000256" key="5">
    <source>
        <dbReference type="ARBA" id="ARBA00020260"/>
    </source>
</evidence>
<evidence type="ECO:0000256" key="11">
    <source>
        <dbReference type="ARBA" id="ARBA00022829"/>
    </source>
</evidence>
<keyword evidence="15" id="KW-0131">Cell cycle</keyword>
<evidence type="ECO:0000256" key="4">
    <source>
        <dbReference type="ARBA" id="ARBA00005501"/>
    </source>
</evidence>
<gene>
    <name evidence="18" type="ORF">PUMCH_003080</name>
</gene>
<dbReference type="GO" id="GO:1990023">
    <property type="term" value="C:mitotic spindle midzone"/>
    <property type="evidence" value="ECO:0007669"/>
    <property type="project" value="TreeGrafter"/>
</dbReference>
<evidence type="ECO:0000256" key="3">
    <source>
        <dbReference type="ARBA" id="ARBA00004629"/>
    </source>
</evidence>
<protein>
    <recommendedName>
        <fullName evidence="5">DASH complex subunit DAD2</fullName>
    </recommendedName>
    <alternativeName>
        <fullName evidence="17">Outer kinetochore protein DAD2</fullName>
    </alternativeName>
</protein>
<dbReference type="GO" id="GO:0008608">
    <property type="term" value="P:attachment of spindle microtubules to kinetochore"/>
    <property type="evidence" value="ECO:0007669"/>
    <property type="project" value="TreeGrafter"/>
</dbReference>
<dbReference type="RefSeq" id="XP_062878135.1">
    <property type="nucleotide sequence ID" value="XM_063022065.1"/>
</dbReference>
<evidence type="ECO:0000256" key="16">
    <source>
        <dbReference type="ARBA" id="ARBA00023328"/>
    </source>
</evidence>
<keyword evidence="9" id="KW-0493">Microtubule</keyword>
<evidence type="ECO:0000256" key="14">
    <source>
        <dbReference type="ARBA" id="ARBA00023242"/>
    </source>
</evidence>
<organism evidence="18 19">
    <name type="scientific">Australozyma saopauloensis</name>
    <dbReference type="NCBI Taxonomy" id="291208"/>
    <lineage>
        <taxon>Eukaryota</taxon>
        <taxon>Fungi</taxon>
        <taxon>Dikarya</taxon>
        <taxon>Ascomycota</taxon>
        <taxon>Saccharomycotina</taxon>
        <taxon>Pichiomycetes</taxon>
        <taxon>Metschnikowiaceae</taxon>
        <taxon>Australozyma</taxon>
    </lineage>
</organism>
<evidence type="ECO:0000256" key="15">
    <source>
        <dbReference type="ARBA" id="ARBA00023306"/>
    </source>
</evidence>
<proteinExistence type="inferred from homology"/>
<comment type="subcellular location">
    <subcellularLocation>
        <location evidence="3">Chromosome</location>
        <location evidence="3">Centromere</location>
        <location evidence="3">Kinetochore</location>
    </subcellularLocation>
    <subcellularLocation>
        <location evidence="2">Cytoplasm</location>
        <location evidence="2">Cytoskeleton</location>
        <location evidence="2">Spindle</location>
    </subcellularLocation>
    <subcellularLocation>
        <location evidence="1">Nucleus</location>
    </subcellularLocation>
</comment>
<evidence type="ECO:0000256" key="6">
    <source>
        <dbReference type="ARBA" id="ARBA00022454"/>
    </source>
</evidence>
<dbReference type="PANTHER" id="PTHR28036:SF1">
    <property type="entry name" value="DASH COMPLEX SUBUNIT DAD2"/>
    <property type="match status" value="1"/>
</dbReference>
<evidence type="ECO:0000256" key="8">
    <source>
        <dbReference type="ARBA" id="ARBA00022618"/>
    </source>
</evidence>
<keyword evidence="11" id="KW-0159">Chromosome partition</keyword>
<dbReference type="PANTHER" id="PTHR28036">
    <property type="entry name" value="DASH COMPLEX SUBUNIT DAD2"/>
    <property type="match status" value="1"/>
</dbReference>
<evidence type="ECO:0000256" key="10">
    <source>
        <dbReference type="ARBA" id="ARBA00022776"/>
    </source>
</evidence>
<dbReference type="KEGG" id="asau:88174144"/>
<sequence>MKTSLQTKIKQKEEELKDLQEIRSYTGVLTEQLEQIEKKLDELAGGAESVALVLSSWQNIMSSVSLASLGVLNYAKKDYELGCPLPEPLVRINLHKDNENLPTTESDP</sequence>
<evidence type="ECO:0000256" key="13">
    <source>
        <dbReference type="ARBA" id="ARBA00023212"/>
    </source>
</evidence>
<dbReference type="GO" id="GO:0005874">
    <property type="term" value="C:microtubule"/>
    <property type="evidence" value="ECO:0007669"/>
    <property type="project" value="UniProtKB-KW"/>
</dbReference>
<dbReference type="AlphaFoldDB" id="A0AAX4HB37"/>
<dbReference type="GO" id="GO:0000278">
    <property type="term" value="P:mitotic cell cycle"/>
    <property type="evidence" value="ECO:0007669"/>
    <property type="project" value="InterPro"/>
</dbReference>
<keyword evidence="16" id="KW-0137">Centromere</keyword>
<keyword evidence="12" id="KW-0995">Kinetochore</keyword>
<keyword evidence="6" id="KW-0158">Chromosome</keyword>
<evidence type="ECO:0000256" key="12">
    <source>
        <dbReference type="ARBA" id="ARBA00022838"/>
    </source>
</evidence>
<comment type="similarity">
    <text evidence="4">Belongs to the DASH complex DAD2 family.</text>
</comment>
<name>A0AAX4HB37_9ASCO</name>
<dbReference type="InterPro" id="IPR013963">
    <property type="entry name" value="DASH_Dad2"/>
</dbReference>
<dbReference type="EMBL" id="CP138897">
    <property type="protein sequence ID" value="WPK25753.1"/>
    <property type="molecule type" value="Genomic_DNA"/>
</dbReference>
<dbReference type="GO" id="GO:0051301">
    <property type="term" value="P:cell division"/>
    <property type="evidence" value="ECO:0007669"/>
    <property type="project" value="UniProtKB-KW"/>
</dbReference>
<keyword evidence="7" id="KW-0963">Cytoplasm</keyword>
<evidence type="ECO:0000256" key="9">
    <source>
        <dbReference type="ARBA" id="ARBA00022701"/>
    </source>
</evidence>
<evidence type="ECO:0000256" key="1">
    <source>
        <dbReference type="ARBA" id="ARBA00004123"/>
    </source>
</evidence>
<dbReference type="GO" id="GO:0042729">
    <property type="term" value="C:DASH complex"/>
    <property type="evidence" value="ECO:0007669"/>
    <property type="project" value="InterPro"/>
</dbReference>
<accession>A0AAX4HB37</accession>
<evidence type="ECO:0000313" key="18">
    <source>
        <dbReference type="EMBL" id="WPK25753.1"/>
    </source>
</evidence>
<dbReference type="GeneID" id="88174144"/>
<evidence type="ECO:0000256" key="2">
    <source>
        <dbReference type="ARBA" id="ARBA00004186"/>
    </source>
</evidence>
<dbReference type="Pfam" id="PF08654">
    <property type="entry name" value="DASH_Dad2"/>
    <property type="match status" value="1"/>
</dbReference>
<reference evidence="18 19" key="1">
    <citation type="submission" date="2023-10" db="EMBL/GenBank/DDBJ databases">
        <title>Draft Genome Sequence of Candida saopaulonensis from a very Premature Infant with Sepsis.</title>
        <authorList>
            <person name="Ning Y."/>
            <person name="Dai R."/>
            <person name="Xiao M."/>
            <person name="Xu Y."/>
            <person name="Yan Q."/>
            <person name="Zhang L."/>
        </authorList>
    </citation>
    <scope>NUCLEOTIDE SEQUENCE [LARGE SCALE GENOMIC DNA]</scope>
    <source>
        <strain evidence="18 19">19XY460</strain>
    </source>
</reference>
<evidence type="ECO:0000313" key="19">
    <source>
        <dbReference type="Proteomes" id="UP001338582"/>
    </source>
</evidence>
<evidence type="ECO:0000256" key="7">
    <source>
        <dbReference type="ARBA" id="ARBA00022490"/>
    </source>
</evidence>
<keyword evidence="19" id="KW-1185">Reference proteome</keyword>
<keyword evidence="13" id="KW-0206">Cytoskeleton</keyword>
<keyword evidence="14" id="KW-0539">Nucleus</keyword>
<keyword evidence="8" id="KW-0132">Cell division</keyword>
<evidence type="ECO:0000256" key="17">
    <source>
        <dbReference type="ARBA" id="ARBA00030568"/>
    </source>
</evidence>